<proteinExistence type="predicted"/>
<evidence type="ECO:0000313" key="2">
    <source>
        <dbReference type="Proteomes" id="UP000250434"/>
    </source>
</evidence>
<protein>
    <submittedName>
        <fullName evidence="1">Uncharacterized protein</fullName>
    </submittedName>
</protein>
<keyword evidence="2" id="KW-1185">Reference proteome</keyword>
<evidence type="ECO:0000313" key="1">
    <source>
        <dbReference type="EMBL" id="AXB42302.1"/>
    </source>
</evidence>
<dbReference type="Proteomes" id="UP000250434">
    <property type="component" value="Chromosome"/>
</dbReference>
<gene>
    <name evidence="1" type="ORF">A4R43_06970</name>
</gene>
<dbReference type="OrthoDB" id="3812886at2"/>
<name>A0A344L2M8_9PSEU</name>
<sequence length="296" mass="33001">MENLTTAQYDRLRNLIRRSPVFSGRRVVVHDDHVEILEPEELVLAFGPVFDAVDGAPMSDWADLVDERLERMIQALVAGSPELDGPTEHLLDRIYARVRPIEGSPVEWWTYAREIAPGLLVVLALDHPDRIAILNDDQVRRHDFDRLVEAGMENLCHQLPEEYATFEGVYVLRGNDYVASTVLVMPWVIEAVTGAAEFPYGALVAMPNHGTLIFHVLRDAAAARGAMREIAEIAAEYYEESAMSGPDQVSRQVYWWEPGAGYLEPVAHHAVNGTGVIGDNLVTGFSREFADLLDAL</sequence>
<organism evidence="1 2">
    <name type="scientific">Amycolatopsis albispora</name>
    <dbReference type="NCBI Taxonomy" id="1804986"/>
    <lineage>
        <taxon>Bacteria</taxon>
        <taxon>Bacillati</taxon>
        <taxon>Actinomycetota</taxon>
        <taxon>Actinomycetes</taxon>
        <taxon>Pseudonocardiales</taxon>
        <taxon>Pseudonocardiaceae</taxon>
        <taxon>Amycolatopsis</taxon>
    </lineage>
</organism>
<accession>A0A344L2M8</accession>
<dbReference type="AlphaFoldDB" id="A0A344L2M8"/>
<dbReference type="KEGG" id="aab:A4R43_06970"/>
<dbReference type="EMBL" id="CP015163">
    <property type="protein sequence ID" value="AXB42302.1"/>
    <property type="molecule type" value="Genomic_DNA"/>
</dbReference>
<dbReference type="RefSeq" id="WP_113691576.1">
    <property type="nucleotide sequence ID" value="NZ_CP015163.1"/>
</dbReference>
<reference evidence="1 2" key="1">
    <citation type="submission" date="2016-04" db="EMBL/GenBank/DDBJ databases">
        <title>Complete genome sequence and analysis of deep-sea sediment isolate, Amycolatopsis sp. WP1.</title>
        <authorList>
            <person name="Wang H."/>
            <person name="Chen S."/>
            <person name="Wu Q."/>
        </authorList>
    </citation>
    <scope>NUCLEOTIDE SEQUENCE [LARGE SCALE GENOMIC DNA]</scope>
    <source>
        <strain evidence="1 2">WP1</strain>
    </source>
</reference>